<evidence type="ECO:0000256" key="2">
    <source>
        <dbReference type="ARBA" id="ARBA00022730"/>
    </source>
</evidence>
<comment type="similarity">
    <text evidence="1">Belongs to the bacterial ribosomal protein bS6 family.</text>
</comment>
<accession>A0A381XKB1</accession>
<reference evidence="7" key="1">
    <citation type="submission" date="2018-05" db="EMBL/GenBank/DDBJ databases">
        <authorList>
            <person name="Lanie J.A."/>
            <person name="Ng W.-L."/>
            <person name="Kazmierczak K.M."/>
            <person name="Andrzejewski T.M."/>
            <person name="Davidsen T.M."/>
            <person name="Wayne K.J."/>
            <person name="Tettelin H."/>
            <person name="Glass J.I."/>
            <person name="Rusch D."/>
            <person name="Podicherti R."/>
            <person name="Tsui H.-C.T."/>
            <person name="Winkler M.E."/>
        </authorList>
    </citation>
    <scope>NUCLEOTIDE SEQUENCE</scope>
</reference>
<feature type="compositionally biased region" description="Low complexity" evidence="6">
    <location>
        <begin position="120"/>
        <end position="141"/>
    </location>
</feature>
<dbReference type="PROSITE" id="PS01048">
    <property type="entry name" value="RIBOSOMAL_S6"/>
    <property type="match status" value="1"/>
</dbReference>
<gene>
    <name evidence="7" type="ORF">METZ01_LOCUS118048</name>
</gene>
<dbReference type="GO" id="GO:1990904">
    <property type="term" value="C:ribonucleoprotein complex"/>
    <property type="evidence" value="ECO:0007669"/>
    <property type="project" value="UniProtKB-KW"/>
</dbReference>
<dbReference type="AlphaFoldDB" id="A0A381XKB1"/>
<feature type="compositionally biased region" description="Acidic residues" evidence="6">
    <location>
        <begin position="166"/>
        <end position="177"/>
    </location>
</feature>
<keyword evidence="5" id="KW-0687">Ribonucleoprotein</keyword>
<dbReference type="PANTHER" id="PTHR21011:SF1">
    <property type="entry name" value="SMALL RIBOSOMAL SUBUNIT PROTEIN BS6M"/>
    <property type="match status" value="1"/>
</dbReference>
<sequence length="215" mass="23024">MLNQDQASETWGKIKGFITTREAEISHEEQWGTRRLAYPIRKGQHRFLEGSYHLTRFATERPFNIELENFLKVDDEVLRSLVTVTLPEEELAAQAAAAARAIRTPPPRPAPIGPDGSPLPAEGAAPAAAPPEGEAPATEAPESADDVAVEEAPVSEEAAEAPAATAEEESAEEEAEPGPDSKPEAEEDEPVAPEGGDSPEDEPEELASEPDESEE</sequence>
<dbReference type="GO" id="GO:0005840">
    <property type="term" value="C:ribosome"/>
    <property type="evidence" value="ECO:0007669"/>
    <property type="project" value="UniProtKB-KW"/>
</dbReference>
<dbReference type="InterPro" id="IPR035980">
    <property type="entry name" value="Ribosomal_bS6_sf"/>
</dbReference>
<dbReference type="PANTHER" id="PTHR21011">
    <property type="entry name" value="MITOCHONDRIAL 28S RIBOSOMAL PROTEIN S6"/>
    <property type="match status" value="1"/>
</dbReference>
<evidence type="ECO:0000313" key="7">
    <source>
        <dbReference type="EMBL" id="SVA65194.1"/>
    </source>
</evidence>
<keyword evidence="4" id="KW-0689">Ribosomal protein</keyword>
<feature type="compositionally biased region" description="Acidic residues" evidence="6">
    <location>
        <begin position="142"/>
        <end position="159"/>
    </location>
</feature>
<proteinExistence type="inferred from homology"/>
<dbReference type="CDD" id="cd00473">
    <property type="entry name" value="bS6"/>
    <property type="match status" value="1"/>
</dbReference>
<evidence type="ECO:0008006" key="8">
    <source>
        <dbReference type="Google" id="ProtNLM"/>
    </source>
</evidence>
<dbReference type="SUPFAM" id="SSF54995">
    <property type="entry name" value="Ribosomal protein S6"/>
    <property type="match status" value="1"/>
</dbReference>
<keyword evidence="3" id="KW-0694">RNA-binding</keyword>
<protein>
    <recommendedName>
        <fullName evidence="8">30S ribosomal protein S6</fullName>
    </recommendedName>
</protein>
<evidence type="ECO:0000256" key="6">
    <source>
        <dbReference type="SAM" id="MobiDB-lite"/>
    </source>
</evidence>
<dbReference type="GO" id="GO:0006412">
    <property type="term" value="P:translation"/>
    <property type="evidence" value="ECO:0007669"/>
    <property type="project" value="InterPro"/>
</dbReference>
<dbReference type="EMBL" id="UINC01015494">
    <property type="protein sequence ID" value="SVA65194.1"/>
    <property type="molecule type" value="Genomic_DNA"/>
</dbReference>
<dbReference type="InterPro" id="IPR014717">
    <property type="entry name" value="Transl_elong_EF1B/ribsomal_bS6"/>
</dbReference>
<dbReference type="GO" id="GO:0070181">
    <property type="term" value="F:small ribosomal subunit rRNA binding"/>
    <property type="evidence" value="ECO:0007669"/>
    <property type="project" value="TreeGrafter"/>
</dbReference>
<dbReference type="InterPro" id="IPR020814">
    <property type="entry name" value="Ribosomal_S6_plastid/chlpt"/>
</dbReference>
<feature type="compositionally biased region" description="Acidic residues" evidence="6">
    <location>
        <begin position="185"/>
        <end position="215"/>
    </location>
</feature>
<evidence type="ECO:0000256" key="1">
    <source>
        <dbReference type="ARBA" id="ARBA00009512"/>
    </source>
</evidence>
<dbReference type="Gene3D" id="3.30.70.60">
    <property type="match status" value="1"/>
</dbReference>
<dbReference type="GO" id="GO:0005737">
    <property type="term" value="C:cytoplasm"/>
    <property type="evidence" value="ECO:0007669"/>
    <property type="project" value="UniProtKB-ARBA"/>
</dbReference>
<evidence type="ECO:0000256" key="4">
    <source>
        <dbReference type="ARBA" id="ARBA00022980"/>
    </source>
</evidence>
<dbReference type="InterPro" id="IPR020815">
    <property type="entry name" value="Ribosomal_bS6_CS"/>
</dbReference>
<dbReference type="Pfam" id="PF01250">
    <property type="entry name" value="Ribosomal_S6"/>
    <property type="match status" value="1"/>
</dbReference>
<dbReference type="InterPro" id="IPR000529">
    <property type="entry name" value="Ribosomal_bS6"/>
</dbReference>
<organism evidence="7">
    <name type="scientific">marine metagenome</name>
    <dbReference type="NCBI Taxonomy" id="408172"/>
    <lineage>
        <taxon>unclassified sequences</taxon>
        <taxon>metagenomes</taxon>
        <taxon>ecological metagenomes</taxon>
    </lineage>
</organism>
<dbReference type="NCBIfam" id="TIGR00166">
    <property type="entry name" value="S6"/>
    <property type="match status" value="1"/>
</dbReference>
<evidence type="ECO:0000256" key="3">
    <source>
        <dbReference type="ARBA" id="ARBA00022884"/>
    </source>
</evidence>
<keyword evidence="2" id="KW-0699">rRNA-binding</keyword>
<dbReference type="GO" id="GO:0003735">
    <property type="term" value="F:structural constituent of ribosome"/>
    <property type="evidence" value="ECO:0007669"/>
    <property type="project" value="InterPro"/>
</dbReference>
<feature type="region of interest" description="Disordered" evidence="6">
    <location>
        <begin position="97"/>
        <end position="215"/>
    </location>
</feature>
<evidence type="ECO:0000256" key="5">
    <source>
        <dbReference type="ARBA" id="ARBA00023274"/>
    </source>
</evidence>
<name>A0A381XKB1_9ZZZZ</name>